<feature type="domain" description="5'-3' DNA helicase ZGRF1-like N-terminal" evidence="2">
    <location>
        <begin position="25"/>
        <end position="105"/>
    </location>
</feature>
<dbReference type="RefSeq" id="XP_007787939.1">
    <property type="nucleotide sequence ID" value="XM_007789749.1"/>
</dbReference>
<evidence type="ECO:0000256" key="1">
    <source>
        <dbReference type="SAM" id="MobiDB-lite"/>
    </source>
</evidence>
<feature type="region of interest" description="Disordered" evidence="1">
    <location>
        <begin position="375"/>
        <end position="412"/>
    </location>
</feature>
<dbReference type="PANTHER" id="PTHR28535:SF1">
    <property type="entry name" value="PROTEIN ZGRF1"/>
    <property type="match status" value="1"/>
</dbReference>
<gene>
    <name evidence="3" type="ORF">EPUS_04938</name>
</gene>
<dbReference type="InterPro" id="IPR052800">
    <property type="entry name" value="DNA_Repair_Helicase_ZGRF1"/>
</dbReference>
<dbReference type="Proteomes" id="UP000019373">
    <property type="component" value="Unassembled WGS sequence"/>
</dbReference>
<dbReference type="eggNOG" id="ENOG502SEDR">
    <property type="taxonomic scope" value="Eukaryota"/>
</dbReference>
<dbReference type="GO" id="GO:0006302">
    <property type="term" value="P:double-strand break repair"/>
    <property type="evidence" value="ECO:0007669"/>
    <property type="project" value="TreeGrafter"/>
</dbReference>
<dbReference type="OrthoDB" id="4160990at2759"/>
<evidence type="ECO:0000313" key="4">
    <source>
        <dbReference type="Proteomes" id="UP000019373"/>
    </source>
</evidence>
<evidence type="ECO:0000313" key="3">
    <source>
        <dbReference type="EMBL" id="ERF74769.1"/>
    </source>
</evidence>
<dbReference type="AlphaFoldDB" id="U1HZ10"/>
<accession>U1HZ10</accession>
<dbReference type="GO" id="GO:0005634">
    <property type="term" value="C:nucleus"/>
    <property type="evidence" value="ECO:0007669"/>
    <property type="project" value="TreeGrafter"/>
</dbReference>
<feature type="compositionally biased region" description="Polar residues" evidence="1">
    <location>
        <begin position="308"/>
        <end position="335"/>
    </location>
</feature>
<dbReference type="PANTHER" id="PTHR28535">
    <property type="entry name" value="ZINC FINGER GRF-TYPE CONTAINING 1"/>
    <property type="match status" value="1"/>
</dbReference>
<organism evidence="3 4">
    <name type="scientific">Endocarpon pusillum (strain Z07020 / HMAS-L-300199)</name>
    <name type="common">Lichen-forming fungus</name>
    <dbReference type="NCBI Taxonomy" id="1263415"/>
    <lineage>
        <taxon>Eukaryota</taxon>
        <taxon>Fungi</taxon>
        <taxon>Dikarya</taxon>
        <taxon>Ascomycota</taxon>
        <taxon>Pezizomycotina</taxon>
        <taxon>Eurotiomycetes</taxon>
        <taxon>Chaetothyriomycetidae</taxon>
        <taxon>Verrucariales</taxon>
        <taxon>Verrucariaceae</taxon>
        <taxon>Endocarpon</taxon>
    </lineage>
</organism>
<protein>
    <recommendedName>
        <fullName evidence="2">5'-3' DNA helicase ZGRF1-like N-terminal domain-containing protein</fullName>
    </recommendedName>
</protein>
<sequence length="686" mass="76214">MSTMTTTVRGTPSLTVAPTQNTAPVFEFRCLFTHDLRKKKKIWHDGSLRFHTFNRRVMVYDDLKNYIGDAHWRETGEFLEGEELRLDKGVMVQVGEQIGHTETDLAPVILDKRRLEITSSPPRVPLPSNPMTSVPRLVGTGPQARPKSLAAVLGASQGRIGRARLPGRSSFEQRQDNVQRLPETYEDRATKRPRIAANRADKENRIQIPAPARPIQSPTADATGKVHDTRINLPSQKKTFLSSNRNLEASAGSFVPPLSALSHHGGEWKAREQPTPIPEAEIRRNPCSSRSTTTSGSVQKKAGESFLSALNSDQTSKQNTAAHSPTVPTRNSNHTKVPADDATGSTRQFGGPVMTKLCFKNEKPRKKLIYKDLLLRPGQEKRPRPADDNRYAQKERNNRRAVGDLQHSRQNMPPDTLVIDLLNEDEDDVPTTGKTHVSAHIETALEGTPSPVPSPLSSSSPLFVNELSYSTDFEPSQLSVCEDFKPPQCPEFPSQKSFDKPLAEGLHRSEISSRRATGNLEHTHAIGDEATEVDPLPRMSSNLTLLDQRLRHTSAVAEIHSKGACIQSPLKQRQFRRILSESDSYTHCRPEVSPVEFPCEPACTTTASVLHSANPGQKASRSPTRVQRSISDVTHLAQRTEVPQRTAAITPAVEACFEPWSEPEAYLLFDWWPSGREKPSFVMDES</sequence>
<dbReference type="GeneID" id="19239891"/>
<feature type="compositionally biased region" description="Polar residues" evidence="1">
    <location>
        <begin position="286"/>
        <end position="298"/>
    </location>
</feature>
<dbReference type="Pfam" id="PF10382">
    <property type="entry name" value="ZGRF1-like_N"/>
    <property type="match status" value="1"/>
</dbReference>
<evidence type="ECO:0000259" key="2">
    <source>
        <dbReference type="Pfam" id="PF10382"/>
    </source>
</evidence>
<proteinExistence type="predicted"/>
<feature type="compositionally biased region" description="Basic and acidic residues" evidence="1">
    <location>
        <begin position="375"/>
        <end position="402"/>
    </location>
</feature>
<name>U1HZ10_ENDPU</name>
<dbReference type="GO" id="GO:0035861">
    <property type="term" value="C:site of double-strand break"/>
    <property type="evidence" value="ECO:0007669"/>
    <property type="project" value="TreeGrafter"/>
</dbReference>
<keyword evidence="4" id="KW-1185">Reference proteome</keyword>
<reference evidence="4" key="1">
    <citation type="journal article" date="2014" name="BMC Genomics">
        <title>Genome characteristics reveal the impact of lichenization on lichen-forming fungus Endocarpon pusillum Hedwig (Verrucariales, Ascomycota).</title>
        <authorList>
            <person name="Wang Y.-Y."/>
            <person name="Liu B."/>
            <person name="Zhang X.-Y."/>
            <person name="Zhou Q.-M."/>
            <person name="Zhang T."/>
            <person name="Li H."/>
            <person name="Yu Y.-F."/>
            <person name="Zhang X.-L."/>
            <person name="Hao X.-Y."/>
            <person name="Wang M."/>
            <person name="Wang L."/>
            <person name="Wei J.-C."/>
        </authorList>
    </citation>
    <scope>NUCLEOTIDE SEQUENCE [LARGE SCALE GENOMIC DNA]</scope>
    <source>
        <strain evidence="4">Z07020 / HMAS-L-300199</strain>
    </source>
</reference>
<dbReference type="EMBL" id="KE720869">
    <property type="protein sequence ID" value="ERF74769.1"/>
    <property type="molecule type" value="Genomic_DNA"/>
</dbReference>
<feature type="region of interest" description="Disordered" evidence="1">
    <location>
        <begin position="265"/>
        <end position="348"/>
    </location>
</feature>
<dbReference type="HOGENOM" id="CLU_413333_0_0_1"/>
<dbReference type="InterPro" id="IPR018838">
    <property type="entry name" value="ZGRF1-like_N"/>
</dbReference>
<feature type="region of interest" description="Disordered" evidence="1">
    <location>
        <begin position="192"/>
        <end position="238"/>
    </location>
</feature>